<organism evidence="1 2">
    <name type="scientific">Racocetra persica</name>
    <dbReference type="NCBI Taxonomy" id="160502"/>
    <lineage>
        <taxon>Eukaryota</taxon>
        <taxon>Fungi</taxon>
        <taxon>Fungi incertae sedis</taxon>
        <taxon>Mucoromycota</taxon>
        <taxon>Glomeromycotina</taxon>
        <taxon>Glomeromycetes</taxon>
        <taxon>Diversisporales</taxon>
        <taxon>Gigasporaceae</taxon>
        <taxon>Racocetra</taxon>
    </lineage>
</organism>
<dbReference type="EMBL" id="CAJVQC010153260">
    <property type="protein sequence ID" value="CAG8846872.1"/>
    <property type="molecule type" value="Genomic_DNA"/>
</dbReference>
<protein>
    <submittedName>
        <fullName evidence="1">1333_t:CDS:1</fullName>
    </submittedName>
</protein>
<comment type="caution">
    <text evidence="1">The sequence shown here is derived from an EMBL/GenBank/DDBJ whole genome shotgun (WGS) entry which is preliminary data.</text>
</comment>
<feature type="non-terminal residue" evidence="1">
    <location>
        <position position="1"/>
    </location>
</feature>
<evidence type="ECO:0000313" key="1">
    <source>
        <dbReference type="EMBL" id="CAG8846872.1"/>
    </source>
</evidence>
<gene>
    <name evidence="1" type="ORF">RPERSI_LOCUS34357</name>
</gene>
<evidence type="ECO:0000313" key="2">
    <source>
        <dbReference type="Proteomes" id="UP000789920"/>
    </source>
</evidence>
<dbReference type="Proteomes" id="UP000789920">
    <property type="component" value="Unassembled WGS sequence"/>
</dbReference>
<name>A0ACA9SSP2_9GLOM</name>
<keyword evidence="2" id="KW-1185">Reference proteome</keyword>
<sequence length="62" mass="7313">NTSVITGNKRDWSEMWHFFDKVVWKKKQKFAKCKVSRCPHEEFSCGDGGSTSTRWCHLENAY</sequence>
<reference evidence="1" key="1">
    <citation type="submission" date="2021-06" db="EMBL/GenBank/DDBJ databases">
        <authorList>
            <person name="Kallberg Y."/>
            <person name="Tangrot J."/>
            <person name="Rosling A."/>
        </authorList>
    </citation>
    <scope>NUCLEOTIDE SEQUENCE</scope>
    <source>
        <strain evidence="1">MA461A</strain>
    </source>
</reference>
<accession>A0ACA9SSP2</accession>
<proteinExistence type="predicted"/>